<evidence type="ECO:0000313" key="5">
    <source>
        <dbReference type="EMBL" id="NEY82667.1"/>
    </source>
</evidence>
<dbReference type="Proteomes" id="UP000472971">
    <property type="component" value="Unassembled WGS sequence"/>
</dbReference>
<proteinExistence type="predicted"/>
<feature type="transmembrane region" description="Helical" evidence="1">
    <location>
        <begin position="7"/>
        <end position="26"/>
    </location>
</feature>
<sequence>MKKKKMIYIVVLFILIGFVFFVYQSFNGNPLSKYMSQQVLKNYLLEQYPDKEFNIREGFYDFKFSEYVFNVVQIGAEMKTENEPDQYEFRLRGFLKPKVSYDGIYYENLDTKLMEKLSREAAAEITTLLKENISTIKHVEVYLEILTGKYDKNTVWDKKLKLEKPFDIHIVLDATHASKEEIFNASQAIQKALNSANYHYNSVNINGNMIENDIGMKDELGYVKYALSFNKDTNLQLKDMKEVQ</sequence>
<evidence type="ECO:0000259" key="2">
    <source>
        <dbReference type="Pfam" id="PF24911"/>
    </source>
</evidence>
<dbReference type="Pfam" id="PF24911">
    <property type="entry name" value="YfjL_C"/>
    <property type="match status" value="1"/>
</dbReference>
<reference evidence="4 7" key="2">
    <citation type="submission" date="2020-07" db="EMBL/GenBank/DDBJ databases">
        <authorList>
            <person name="Feng H."/>
        </authorList>
    </citation>
    <scope>NUCLEOTIDE SEQUENCE [LARGE SCALE GENOMIC DNA]</scope>
    <source>
        <strain evidence="4">S-12</strain>
        <strain evidence="7">s-12</strain>
    </source>
</reference>
<dbReference type="AlphaFoldDB" id="A0A6B3W2G3"/>
<accession>A0A6B3W2G3</accession>
<keyword evidence="6" id="KW-1185">Reference proteome</keyword>
<feature type="domain" description="YfjL-like N-terminal" evidence="3">
    <location>
        <begin position="3"/>
        <end position="103"/>
    </location>
</feature>
<dbReference type="InterPro" id="IPR056905">
    <property type="entry name" value="YfjL_C"/>
</dbReference>
<feature type="domain" description="YfjL-like C-terminal" evidence="2">
    <location>
        <begin position="120"/>
        <end position="241"/>
    </location>
</feature>
<name>A0A6B3W2G3_9BACI</name>
<dbReference type="Proteomes" id="UP000570010">
    <property type="component" value="Unassembled WGS sequence"/>
</dbReference>
<gene>
    <name evidence="5" type="ORF">G4D64_14415</name>
    <name evidence="4" type="ORF">H1Z61_07385</name>
</gene>
<evidence type="ECO:0000313" key="6">
    <source>
        <dbReference type="Proteomes" id="UP000472971"/>
    </source>
</evidence>
<reference evidence="5 6" key="1">
    <citation type="submission" date="2020-02" db="EMBL/GenBank/DDBJ databases">
        <title>Bacillus aquiflavi sp. nov., isolated from yellow water of strong flavor Chinese baijiu in Yibin region of China.</title>
        <authorList>
            <person name="Xie J."/>
        </authorList>
    </citation>
    <scope>NUCLEOTIDE SEQUENCE [LARGE SCALE GENOMIC DNA]</scope>
    <source>
        <strain evidence="5 6">3H-10</strain>
    </source>
</reference>
<dbReference type="Pfam" id="PF25425">
    <property type="entry name" value="YfjL_N"/>
    <property type="match status" value="1"/>
</dbReference>
<evidence type="ECO:0000313" key="4">
    <source>
        <dbReference type="EMBL" id="MBA4536971.1"/>
    </source>
</evidence>
<keyword evidence="1" id="KW-0472">Membrane</keyword>
<dbReference type="EMBL" id="JACEIO010000013">
    <property type="protein sequence ID" value="MBA4536971.1"/>
    <property type="molecule type" value="Genomic_DNA"/>
</dbReference>
<evidence type="ECO:0000259" key="3">
    <source>
        <dbReference type="Pfam" id="PF25425"/>
    </source>
</evidence>
<keyword evidence="1" id="KW-1133">Transmembrane helix</keyword>
<dbReference type="EMBL" id="JAAIWN010000041">
    <property type="protein sequence ID" value="NEY82667.1"/>
    <property type="molecule type" value="Genomic_DNA"/>
</dbReference>
<evidence type="ECO:0000256" key="1">
    <source>
        <dbReference type="SAM" id="Phobius"/>
    </source>
</evidence>
<comment type="caution">
    <text evidence="5">The sequence shown here is derived from an EMBL/GenBank/DDBJ whole genome shotgun (WGS) entry which is preliminary data.</text>
</comment>
<dbReference type="InterPro" id="IPR057359">
    <property type="entry name" value="YfjL_N"/>
</dbReference>
<organism evidence="5 6">
    <name type="scientific">Bacillus aquiflavi</name>
    <dbReference type="NCBI Taxonomy" id="2672567"/>
    <lineage>
        <taxon>Bacteria</taxon>
        <taxon>Bacillati</taxon>
        <taxon>Bacillota</taxon>
        <taxon>Bacilli</taxon>
        <taxon>Bacillales</taxon>
        <taxon>Bacillaceae</taxon>
        <taxon>Bacillus</taxon>
    </lineage>
</organism>
<dbReference type="RefSeq" id="WP_163243068.1">
    <property type="nucleotide sequence ID" value="NZ_CP082780.1"/>
</dbReference>
<protein>
    <submittedName>
        <fullName evidence="5">Uncharacterized protein</fullName>
    </submittedName>
</protein>
<keyword evidence="1" id="KW-0812">Transmembrane</keyword>
<evidence type="ECO:0000313" key="7">
    <source>
        <dbReference type="Proteomes" id="UP000570010"/>
    </source>
</evidence>